<organism evidence="11 12">
    <name type="scientific">Novosphingobium mangrovi</name>
    <name type="common">ex Huang et al. 2023</name>
    <dbReference type="NCBI Taxonomy" id="2976432"/>
    <lineage>
        <taxon>Bacteria</taxon>
        <taxon>Pseudomonadati</taxon>
        <taxon>Pseudomonadota</taxon>
        <taxon>Alphaproteobacteria</taxon>
        <taxon>Sphingomonadales</taxon>
        <taxon>Sphingomonadaceae</taxon>
        <taxon>Novosphingobium</taxon>
    </lineage>
</organism>
<dbReference type="Pfam" id="PF01431">
    <property type="entry name" value="Peptidase_M13"/>
    <property type="match status" value="1"/>
</dbReference>
<dbReference type="InterPro" id="IPR042089">
    <property type="entry name" value="Peptidase_M13_dom_2"/>
</dbReference>
<dbReference type="PANTHER" id="PTHR11733:SF167">
    <property type="entry name" value="FI17812P1-RELATED"/>
    <property type="match status" value="1"/>
</dbReference>
<evidence type="ECO:0000256" key="8">
    <source>
        <dbReference type="SAM" id="SignalP"/>
    </source>
</evidence>
<dbReference type="InterPro" id="IPR000718">
    <property type="entry name" value="Peptidase_M13"/>
</dbReference>
<dbReference type="EMBL" id="JANZXA010000001">
    <property type="protein sequence ID" value="MCT2397959.1"/>
    <property type="molecule type" value="Genomic_DNA"/>
</dbReference>
<evidence type="ECO:0000256" key="5">
    <source>
        <dbReference type="ARBA" id="ARBA00022801"/>
    </source>
</evidence>
<feature type="signal peptide" evidence="8">
    <location>
        <begin position="1"/>
        <end position="29"/>
    </location>
</feature>
<evidence type="ECO:0000313" key="12">
    <source>
        <dbReference type="Proteomes" id="UP001165583"/>
    </source>
</evidence>
<evidence type="ECO:0000256" key="7">
    <source>
        <dbReference type="ARBA" id="ARBA00023049"/>
    </source>
</evidence>
<evidence type="ECO:0000313" key="11">
    <source>
        <dbReference type="EMBL" id="MCT2397959.1"/>
    </source>
</evidence>
<sequence length="710" mass="77502">MRKFLGRALAVSSSVSAIVFSLSANPAAADDGALAPSSDWGAFGVQTQWMDTGTKPGDDFDEYVNGKWLASVELPADRTSWGSFIELRELSEQRLHAIMDGLLASSPAPGTDAARVAAAYKAFMDTDAIDKAGLAPVRPYLDKIFAARAPVDIVRLFGEPGFASPVVLWVDADSKRSDTYALHANIGGLGLPDRNYYLKQDERSKDIRAKYLSYLGFLLGKAGYADPDSAARAVLSLETRIAQADWDRAGARNPDLTYNKLSVADFEGLGSPGLVKTFLDTVGAAKADYVIVGEMPPTPEELKEANIDAATAETLFGGGMPVVAKLLDTVPVATWQAYLAARFLSDHAAVLPSDIDTTSFDFYGKGLSGQPEQRARWKRGISAVESGAGELLGKIYAEKYYPPEQKAAMTQLVANLRKAMAENLKDLKWMGPETREEAKAKLDAFTPKIGAPNTFKEYEGLTFSPTDPLGNMIGAGAWQTNFDMNRIGKTVDRGEWGMLPETVNAYYNSTMNEIVFPAAILQPPFFNLTADPAVNYGGIGAVIGHEMSHGFDDQGSKSDGTGNLRNWWTPADKAAFEKLQDKLGAQYDAFCPFDDGKTCVNGKLTMGENIGDLGGLSLAYRAYRLSLDGKEAPVIGGFTGDQRFFMAWAQVWRSKVREAQARKYLIIDPHSPPHYRIDGIVRNFDEWYKAFDVKPGDKLYLPPAQRVRIW</sequence>
<keyword evidence="7" id="KW-0482">Metalloprotease</keyword>
<evidence type="ECO:0000259" key="10">
    <source>
        <dbReference type="Pfam" id="PF05649"/>
    </source>
</evidence>
<dbReference type="PANTHER" id="PTHR11733">
    <property type="entry name" value="ZINC METALLOPROTEASE FAMILY M13 NEPRILYSIN-RELATED"/>
    <property type="match status" value="1"/>
</dbReference>
<keyword evidence="3" id="KW-0645">Protease</keyword>
<dbReference type="Gene3D" id="1.10.1380.10">
    <property type="entry name" value="Neutral endopeptidase , domain2"/>
    <property type="match status" value="1"/>
</dbReference>
<dbReference type="SUPFAM" id="SSF55486">
    <property type="entry name" value="Metalloproteases ('zincins'), catalytic domain"/>
    <property type="match status" value="1"/>
</dbReference>
<dbReference type="PRINTS" id="PR00786">
    <property type="entry name" value="NEPRILYSIN"/>
</dbReference>
<name>A0ABT2HZI0_9SPHN</name>
<dbReference type="Pfam" id="PF05649">
    <property type="entry name" value="Peptidase_M13_N"/>
    <property type="match status" value="1"/>
</dbReference>
<dbReference type="InterPro" id="IPR024079">
    <property type="entry name" value="MetalloPept_cat_dom_sf"/>
</dbReference>
<evidence type="ECO:0000256" key="3">
    <source>
        <dbReference type="ARBA" id="ARBA00022670"/>
    </source>
</evidence>
<evidence type="ECO:0000256" key="6">
    <source>
        <dbReference type="ARBA" id="ARBA00022833"/>
    </source>
</evidence>
<accession>A0ABT2HZI0</accession>
<keyword evidence="5" id="KW-0378">Hydrolase</keyword>
<dbReference type="RefSeq" id="WP_260042995.1">
    <property type="nucleotide sequence ID" value="NZ_JANZXA010000001.1"/>
</dbReference>
<dbReference type="InterPro" id="IPR018497">
    <property type="entry name" value="Peptidase_M13_C"/>
</dbReference>
<comment type="similarity">
    <text evidence="2">Belongs to the peptidase M13 family.</text>
</comment>
<dbReference type="Gene3D" id="3.40.390.10">
    <property type="entry name" value="Collagenase (Catalytic Domain)"/>
    <property type="match status" value="1"/>
</dbReference>
<comment type="caution">
    <text evidence="11">The sequence shown here is derived from an EMBL/GenBank/DDBJ whole genome shotgun (WGS) entry which is preliminary data.</text>
</comment>
<feature type="chain" id="PRO_5045602840" evidence="8">
    <location>
        <begin position="30"/>
        <end position="710"/>
    </location>
</feature>
<keyword evidence="6" id="KW-0862">Zinc</keyword>
<keyword evidence="4" id="KW-0479">Metal-binding</keyword>
<comment type="cofactor">
    <cofactor evidence="1">
        <name>Zn(2+)</name>
        <dbReference type="ChEBI" id="CHEBI:29105"/>
    </cofactor>
</comment>
<evidence type="ECO:0000256" key="1">
    <source>
        <dbReference type="ARBA" id="ARBA00001947"/>
    </source>
</evidence>
<gene>
    <name evidence="11" type="ORF">NZK81_00200</name>
</gene>
<dbReference type="CDD" id="cd08662">
    <property type="entry name" value="M13"/>
    <property type="match status" value="1"/>
</dbReference>
<keyword evidence="12" id="KW-1185">Reference proteome</keyword>
<keyword evidence="8" id="KW-0732">Signal</keyword>
<protein>
    <submittedName>
        <fullName evidence="11">M13 family peptidase</fullName>
    </submittedName>
</protein>
<evidence type="ECO:0000256" key="2">
    <source>
        <dbReference type="ARBA" id="ARBA00007357"/>
    </source>
</evidence>
<evidence type="ECO:0000259" key="9">
    <source>
        <dbReference type="Pfam" id="PF01431"/>
    </source>
</evidence>
<dbReference type="InterPro" id="IPR008753">
    <property type="entry name" value="Peptidase_M13_N"/>
</dbReference>
<proteinExistence type="inferred from homology"/>
<evidence type="ECO:0000256" key="4">
    <source>
        <dbReference type="ARBA" id="ARBA00022723"/>
    </source>
</evidence>
<reference evidence="11" key="1">
    <citation type="submission" date="2022-09" db="EMBL/GenBank/DDBJ databases">
        <title>Novosphingobium sp. Nov., a polycyclic aromatic hydrocarbon-degrading bacterium isolated form mangrove sediments in HongKong.</title>
        <authorList>
            <person name="Hu Z."/>
        </authorList>
    </citation>
    <scope>NUCLEOTIDE SEQUENCE</scope>
    <source>
        <strain evidence="11">HK4-1</strain>
    </source>
</reference>
<dbReference type="PROSITE" id="PS51885">
    <property type="entry name" value="NEPRILYSIN"/>
    <property type="match status" value="1"/>
</dbReference>
<dbReference type="Proteomes" id="UP001165583">
    <property type="component" value="Unassembled WGS sequence"/>
</dbReference>
<feature type="domain" description="Peptidase M13 N-terminal" evidence="10">
    <location>
        <begin position="56"/>
        <end position="452"/>
    </location>
</feature>
<feature type="domain" description="Peptidase M13 C-terminal" evidence="9">
    <location>
        <begin position="504"/>
        <end position="707"/>
    </location>
</feature>